<dbReference type="Proteomes" id="UP001139157">
    <property type="component" value="Unassembled WGS sequence"/>
</dbReference>
<feature type="domain" description="VWFA" evidence="2">
    <location>
        <begin position="372"/>
        <end position="565"/>
    </location>
</feature>
<dbReference type="RefSeq" id="WP_251909078.1">
    <property type="nucleotide sequence ID" value="NZ_JAMRXG010000001.1"/>
</dbReference>
<dbReference type="Pfam" id="PF13531">
    <property type="entry name" value="SBP_bac_11"/>
    <property type="match status" value="1"/>
</dbReference>
<keyword evidence="4" id="KW-1185">Reference proteome</keyword>
<dbReference type="SMART" id="SM00327">
    <property type="entry name" value="VWA"/>
    <property type="match status" value="1"/>
</dbReference>
<sequence length="565" mass="57588">MGTHRSAGGSRGVSKGLVVSVVAVLLVIAAVGGWFWLSHRADDESRSAAAECVEGSAALAVTVDPDVLTPVEAAARRFNATNPKVRDHCASVRVIARPSAAMVAGFTGGAWNPQLGAQPALWIPDSSRSVEAMRVPGLVEGTPTPVAASPIVLGVPEPLRQALDNAKTRWADLPNLQQGSLGDIGLKGWGGLRLALPGGDGADGPVEDDGVAVAVTVGAALSSGDPLTDEAARSGQVIAAISKLAAGAPRPADTAAGLTELAAPGDPAQAKIHAVPVTEQQLKAKGGLAEFRPAGAEPIADYPAALLNGPWVDKTQNLIAGLFVDYLRAPEQQKLFADNGFAAAPATAPAVPAKSVVEQVRSVLANPVLGVQATVLLDTSAAMAVTDGTLTRLGNALGALRSTVDTMPPDFGLGVWTYDDGADDDKPYQIVSPTAGLDQQHRKDVAKALSSLTPGTAKTDRAYPALQAAYRGAVAGFSPGRTNSVVLITGGPNDTSDITGDELIADITAATDPARPVRIDVIALGSQPSTTLQTLAEKTGGSYTRLSTTNDLAFGTAVSKVLTTP</sequence>
<dbReference type="Gene3D" id="3.40.50.410">
    <property type="entry name" value="von Willebrand factor, type A domain"/>
    <property type="match status" value="1"/>
</dbReference>
<name>A0A9X2IV96_9NOCA</name>
<dbReference type="SUPFAM" id="SSF53300">
    <property type="entry name" value="vWA-like"/>
    <property type="match status" value="1"/>
</dbReference>
<reference evidence="3" key="1">
    <citation type="submission" date="2022-06" db="EMBL/GenBank/DDBJ databases">
        <title>Novel species in genus nocardia.</title>
        <authorList>
            <person name="Li F."/>
        </authorList>
    </citation>
    <scope>NUCLEOTIDE SEQUENCE</scope>
    <source>
        <strain evidence="3">CDC141</strain>
    </source>
</reference>
<keyword evidence="1" id="KW-1133">Transmembrane helix</keyword>
<keyword evidence="1" id="KW-0472">Membrane</keyword>
<dbReference type="AlphaFoldDB" id="A0A9X2IV96"/>
<evidence type="ECO:0000313" key="3">
    <source>
        <dbReference type="EMBL" id="MCM6772209.1"/>
    </source>
</evidence>
<dbReference type="InterPro" id="IPR002035">
    <property type="entry name" value="VWF_A"/>
</dbReference>
<dbReference type="SUPFAM" id="SSF53850">
    <property type="entry name" value="Periplasmic binding protein-like II"/>
    <property type="match status" value="1"/>
</dbReference>
<protein>
    <submittedName>
        <fullName evidence="3">Substrate-binding and VWA domain-containing protein</fullName>
    </submittedName>
</protein>
<dbReference type="PROSITE" id="PS50234">
    <property type="entry name" value="VWFA"/>
    <property type="match status" value="1"/>
</dbReference>
<organism evidence="3 4">
    <name type="scientific">Nocardia pulmonis</name>
    <dbReference type="NCBI Taxonomy" id="2951408"/>
    <lineage>
        <taxon>Bacteria</taxon>
        <taxon>Bacillati</taxon>
        <taxon>Actinomycetota</taxon>
        <taxon>Actinomycetes</taxon>
        <taxon>Mycobacteriales</taxon>
        <taxon>Nocardiaceae</taxon>
        <taxon>Nocardia</taxon>
    </lineage>
</organism>
<accession>A0A9X2IV96</accession>
<comment type="caution">
    <text evidence="3">The sequence shown here is derived from an EMBL/GenBank/DDBJ whole genome shotgun (WGS) entry which is preliminary data.</text>
</comment>
<evidence type="ECO:0000259" key="2">
    <source>
        <dbReference type="PROSITE" id="PS50234"/>
    </source>
</evidence>
<evidence type="ECO:0000256" key="1">
    <source>
        <dbReference type="SAM" id="Phobius"/>
    </source>
</evidence>
<feature type="transmembrane region" description="Helical" evidence="1">
    <location>
        <begin position="12"/>
        <end position="37"/>
    </location>
</feature>
<dbReference type="Pfam" id="PF13768">
    <property type="entry name" value="VWA_3"/>
    <property type="match status" value="1"/>
</dbReference>
<proteinExistence type="predicted"/>
<dbReference type="EMBL" id="JAMRXG010000001">
    <property type="protein sequence ID" value="MCM6772209.1"/>
    <property type="molecule type" value="Genomic_DNA"/>
</dbReference>
<keyword evidence="1" id="KW-0812">Transmembrane</keyword>
<evidence type="ECO:0000313" key="4">
    <source>
        <dbReference type="Proteomes" id="UP001139157"/>
    </source>
</evidence>
<gene>
    <name evidence="3" type="ORF">NDR86_01820</name>
</gene>
<dbReference type="InterPro" id="IPR036465">
    <property type="entry name" value="vWFA_dom_sf"/>
</dbReference>